<name>A0A5E4V8X5_9BURK</name>
<keyword evidence="3" id="KW-1185">Reference proteome</keyword>
<evidence type="ECO:0000313" key="3">
    <source>
        <dbReference type="Proteomes" id="UP000414233"/>
    </source>
</evidence>
<reference evidence="2 3" key="1">
    <citation type="submission" date="2019-08" db="EMBL/GenBank/DDBJ databases">
        <authorList>
            <person name="Peeters C."/>
        </authorList>
    </citation>
    <scope>NUCLEOTIDE SEQUENCE [LARGE SCALE GENOMIC DNA]</scope>
    <source>
        <strain evidence="2 3">LMG 30175</strain>
    </source>
</reference>
<keyword evidence="1" id="KW-0472">Membrane</keyword>
<feature type="transmembrane region" description="Helical" evidence="1">
    <location>
        <begin position="26"/>
        <end position="43"/>
    </location>
</feature>
<dbReference type="EMBL" id="CABPRZ010000009">
    <property type="protein sequence ID" value="VVE08616.1"/>
    <property type="molecule type" value="Genomic_DNA"/>
</dbReference>
<proteinExistence type="predicted"/>
<evidence type="ECO:0000256" key="1">
    <source>
        <dbReference type="SAM" id="Phobius"/>
    </source>
</evidence>
<dbReference type="Proteomes" id="UP000414233">
    <property type="component" value="Unassembled WGS sequence"/>
</dbReference>
<protein>
    <submittedName>
        <fullName evidence="2">Uncharacterized protein</fullName>
    </submittedName>
</protein>
<keyword evidence="1" id="KW-1133">Transmembrane helix</keyword>
<gene>
    <name evidence="2" type="ORF">PTE30175_02441</name>
</gene>
<dbReference type="InterPro" id="IPR047811">
    <property type="entry name" value="CytC_ox_assmbl_put"/>
</dbReference>
<sequence>MPSLQGKSPSSAAATASAIRRRNLRTGLIFAAIAAAFFFGVMVKTKLMGM</sequence>
<organism evidence="2 3">
    <name type="scientific">Pandoraea terrae</name>
    <dbReference type="NCBI Taxonomy" id="1537710"/>
    <lineage>
        <taxon>Bacteria</taxon>
        <taxon>Pseudomonadati</taxon>
        <taxon>Pseudomonadota</taxon>
        <taxon>Betaproteobacteria</taxon>
        <taxon>Burkholderiales</taxon>
        <taxon>Burkholderiaceae</taxon>
        <taxon>Pandoraea</taxon>
    </lineage>
</organism>
<dbReference type="AlphaFoldDB" id="A0A5E4V8X5"/>
<dbReference type="NCBIfam" id="NF038351">
    <property type="entry name" value="cyt_ox_assem_30"/>
    <property type="match status" value="1"/>
</dbReference>
<evidence type="ECO:0000313" key="2">
    <source>
        <dbReference type="EMBL" id="VVE08616.1"/>
    </source>
</evidence>
<dbReference type="RefSeq" id="WP_191629012.1">
    <property type="nucleotide sequence ID" value="NZ_CABPRZ010000009.1"/>
</dbReference>
<accession>A0A5E4V8X5</accession>
<keyword evidence="1" id="KW-0812">Transmembrane</keyword>